<dbReference type="SUPFAM" id="SSF48452">
    <property type="entry name" value="TPR-like"/>
    <property type="match status" value="1"/>
</dbReference>
<evidence type="ECO:0000256" key="2">
    <source>
        <dbReference type="ARBA" id="ARBA00006275"/>
    </source>
</evidence>
<evidence type="ECO:0000259" key="7">
    <source>
        <dbReference type="Pfam" id="PF14322"/>
    </source>
</evidence>
<dbReference type="Pfam" id="PF07980">
    <property type="entry name" value="SusD_RagB"/>
    <property type="match status" value="1"/>
</dbReference>
<name>A0A0F5J840_9BACT</name>
<keyword evidence="5" id="KW-0998">Cell outer membrane</keyword>
<gene>
    <name evidence="8" type="ORF">HMPREF1536_03560</name>
</gene>
<accession>A0A0F5J840</accession>
<dbReference type="InterPro" id="IPR012944">
    <property type="entry name" value="SusD_RagB_dom"/>
</dbReference>
<keyword evidence="3" id="KW-0732">Signal</keyword>
<evidence type="ECO:0008006" key="10">
    <source>
        <dbReference type="Google" id="ProtNLM"/>
    </source>
</evidence>
<keyword evidence="4" id="KW-0472">Membrane</keyword>
<proteinExistence type="inferred from homology"/>
<evidence type="ECO:0000256" key="3">
    <source>
        <dbReference type="ARBA" id="ARBA00022729"/>
    </source>
</evidence>
<feature type="domain" description="RagB/SusD" evidence="6">
    <location>
        <begin position="270"/>
        <end position="540"/>
    </location>
</feature>
<dbReference type="EMBL" id="AQHW01000017">
    <property type="protein sequence ID" value="KKB53979.1"/>
    <property type="molecule type" value="Genomic_DNA"/>
</dbReference>
<feature type="domain" description="SusD-like N-terminal" evidence="7">
    <location>
        <begin position="21"/>
        <end position="185"/>
    </location>
</feature>
<dbReference type="InterPro" id="IPR011990">
    <property type="entry name" value="TPR-like_helical_dom_sf"/>
</dbReference>
<evidence type="ECO:0000256" key="5">
    <source>
        <dbReference type="ARBA" id="ARBA00023237"/>
    </source>
</evidence>
<evidence type="ECO:0000259" key="6">
    <source>
        <dbReference type="Pfam" id="PF07980"/>
    </source>
</evidence>
<dbReference type="InterPro" id="IPR033985">
    <property type="entry name" value="SusD-like_N"/>
</dbReference>
<dbReference type="AlphaFoldDB" id="A0A0F5J840"/>
<dbReference type="STRING" id="1203610.HMPREF1536_03560"/>
<dbReference type="GO" id="GO:0009279">
    <property type="term" value="C:cell outer membrane"/>
    <property type="evidence" value="ECO:0007669"/>
    <property type="project" value="UniProtKB-SubCell"/>
</dbReference>
<dbReference type="PATRIC" id="fig|1203610.3.peg.3628"/>
<sequence length="540" mass="61145">MKRTLIYILAGVSLLNTSCSDFLDTIPYDSLSPSTTWQTEADAEKFLIGCYDGWADAEQILYLDCASDIGYNNFPWENWKLIGNGGMTASGNVNNMYKFDKIRRCNNFLENIDKIEFADENKKNDMIGQIRAIRAYLYFDKNWWYGGIPIIESFESAADAQVPRNTEEEVKKFVYDEIDAVIPLLKDAPAARGYIAKGTALAIKMRSALYYGDYERAKDAAKAIMALNMYELDSSYSNLFMVVGQNSKEIIASVQYIENLKTLSTIGQMYNNGDGGWSSIVPTHNLVDMYEMNDGLTKEESKNYDPVHPFAGRDPRMAMTVIFPGQDWNNSIYNSLDKQAQNANGELVDNPNNPGGAENASKTSLTWYKYLGPKSQYADMWATNACPIIFRYAEVLLTYAEAENELNGPSAEIYGLLNQIRNRVGMPDVDQGKYNTKDKLRELIRRERSVELAGEGLRRADILRWKDENGKMVAEKVLNGELKRMAGTVNYKESDPYKRATITGTDIFIENRSFTVNNRYLPIPQDAIDKNPKLKQNTGY</sequence>
<dbReference type="Pfam" id="PF14322">
    <property type="entry name" value="SusD-like_3"/>
    <property type="match status" value="1"/>
</dbReference>
<comment type="subcellular location">
    <subcellularLocation>
        <location evidence="1">Cell outer membrane</location>
    </subcellularLocation>
</comment>
<dbReference type="HOGENOM" id="CLU_015553_0_3_10"/>
<dbReference type="RefSeq" id="WP_028726786.1">
    <property type="nucleotide sequence ID" value="NZ_AUAE01000010.1"/>
</dbReference>
<evidence type="ECO:0000256" key="4">
    <source>
        <dbReference type="ARBA" id="ARBA00023136"/>
    </source>
</evidence>
<organism evidence="8 9">
    <name type="scientific">Parabacteroides gordonii MS-1 = DSM 23371</name>
    <dbReference type="NCBI Taxonomy" id="1203610"/>
    <lineage>
        <taxon>Bacteria</taxon>
        <taxon>Pseudomonadati</taxon>
        <taxon>Bacteroidota</taxon>
        <taxon>Bacteroidia</taxon>
        <taxon>Bacteroidales</taxon>
        <taxon>Tannerellaceae</taxon>
        <taxon>Parabacteroides</taxon>
    </lineage>
</organism>
<evidence type="ECO:0000256" key="1">
    <source>
        <dbReference type="ARBA" id="ARBA00004442"/>
    </source>
</evidence>
<comment type="caution">
    <text evidence="8">The sequence shown here is derived from an EMBL/GenBank/DDBJ whole genome shotgun (WGS) entry which is preliminary data.</text>
</comment>
<dbReference type="Gene3D" id="1.25.40.390">
    <property type="match status" value="1"/>
</dbReference>
<reference evidence="8 9" key="1">
    <citation type="submission" date="2013-04" db="EMBL/GenBank/DDBJ databases">
        <title>The Genome Sequence of Parabacteroides gordonii DSM 23371.</title>
        <authorList>
            <consortium name="The Broad Institute Genomics Platform"/>
            <person name="Earl A."/>
            <person name="Ward D."/>
            <person name="Feldgarden M."/>
            <person name="Gevers D."/>
            <person name="Martens E."/>
            <person name="Sakamoto M."/>
            <person name="Benno Y."/>
            <person name="Suzuki N."/>
            <person name="Matsunaga N."/>
            <person name="Koshihara K."/>
            <person name="Seki M."/>
            <person name="Komiya H."/>
            <person name="Walker B."/>
            <person name="Young S."/>
            <person name="Zeng Q."/>
            <person name="Gargeya S."/>
            <person name="Fitzgerald M."/>
            <person name="Haas B."/>
            <person name="Abouelleil A."/>
            <person name="Allen A.W."/>
            <person name="Alvarado L."/>
            <person name="Arachchi H.M."/>
            <person name="Berlin A.M."/>
            <person name="Chapman S.B."/>
            <person name="Gainer-Dewar J."/>
            <person name="Goldberg J."/>
            <person name="Griggs A."/>
            <person name="Gujja S."/>
            <person name="Hansen M."/>
            <person name="Howarth C."/>
            <person name="Imamovic A."/>
            <person name="Ireland A."/>
            <person name="Larimer J."/>
            <person name="McCowan C."/>
            <person name="Murphy C."/>
            <person name="Pearson M."/>
            <person name="Poon T.W."/>
            <person name="Priest M."/>
            <person name="Roberts A."/>
            <person name="Saif S."/>
            <person name="Shea T."/>
            <person name="Sisk P."/>
            <person name="Sykes S."/>
            <person name="Wortman J."/>
            <person name="Nusbaum C."/>
            <person name="Birren B."/>
        </authorList>
    </citation>
    <scope>NUCLEOTIDE SEQUENCE [LARGE SCALE GENOMIC DNA]</scope>
    <source>
        <strain evidence="8 9">MS-1</strain>
    </source>
</reference>
<dbReference type="Proteomes" id="UP000033035">
    <property type="component" value="Unassembled WGS sequence"/>
</dbReference>
<keyword evidence="9" id="KW-1185">Reference proteome</keyword>
<protein>
    <recommendedName>
        <fullName evidence="10">RagB/SusD domain-containing protein</fullName>
    </recommendedName>
</protein>
<evidence type="ECO:0000313" key="8">
    <source>
        <dbReference type="EMBL" id="KKB53979.1"/>
    </source>
</evidence>
<evidence type="ECO:0000313" key="9">
    <source>
        <dbReference type="Proteomes" id="UP000033035"/>
    </source>
</evidence>
<comment type="similarity">
    <text evidence="2">Belongs to the SusD family.</text>
</comment>